<proteinExistence type="predicted"/>
<protein>
    <submittedName>
        <fullName evidence="1">Uncharacterized protein</fullName>
    </submittedName>
</protein>
<comment type="caution">
    <text evidence="1">The sequence shown here is derived from an EMBL/GenBank/DDBJ whole genome shotgun (WGS) entry which is preliminary data.</text>
</comment>
<dbReference type="Proteomes" id="UP001292094">
    <property type="component" value="Unassembled WGS sequence"/>
</dbReference>
<gene>
    <name evidence="1" type="ORF">Pmani_024640</name>
</gene>
<reference evidence="1" key="1">
    <citation type="submission" date="2023-11" db="EMBL/GenBank/DDBJ databases">
        <title>Genome assemblies of two species of porcelain crab, Petrolisthes cinctipes and Petrolisthes manimaculis (Anomura: Porcellanidae).</title>
        <authorList>
            <person name="Angst P."/>
        </authorList>
    </citation>
    <scope>NUCLEOTIDE SEQUENCE</scope>
    <source>
        <strain evidence="1">PB745_02</strain>
        <tissue evidence="1">Gill</tissue>
    </source>
</reference>
<evidence type="ECO:0000313" key="1">
    <source>
        <dbReference type="EMBL" id="KAK4303336.1"/>
    </source>
</evidence>
<accession>A0AAE1TZU8</accession>
<sequence length="67" mass="7469">MTNSATAAKFAVLWARTTAGLPSPHVTCREQPGLWGREGCRETHLKPPREEMAQGNRIQVNHLHVSH</sequence>
<dbReference type="AlphaFoldDB" id="A0AAE1TZU8"/>
<organism evidence="1 2">
    <name type="scientific">Petrolisthes manimaculis</name>
    <dbReference type="NCBI Taxonomy" id="1843537"/>
    <lineage>
        <taxon>Eukaryota</taxon>
        <taxon>Metazoa</taxon>
        <taxon>Ecdysozoa</taxon>
        <taxon>Arthropoda</taxon>
        <taxon>Crustacea</taxon>
        <taxon>Multicrustacea</taxon>
        <taxon>Malacostraca</taxon>
        <taxon>Eumalacostraca</taxon>
        <taxon>Eucarida</taxon>
        <taxon>Decapoda</taxon>
        <taxon>Pleocyemata</taxon>
        <taxon>Anomura</taxon>
        <taxon>Galatheoidea</taxon>
        <taxon>Porcellanidae</taxon>
        <taxon>Petrolisthes</taxon>
    </lineage>
</organism>
<evidence type="ECO:0000313" key="2">
    <source>
        <dbReference type="Proteomes" id="UP001292094"/>
    </source>
</evidence>
<name>A0AAE1TZU8_9EUCA</name>
<dbReference type="EMBL" id="JAWZYT010002599">
    <property type="protein sequence ID" value="KAK4303336.1"/>
    <property type="molecule type" value="Genomic_DNA"/>
</dbReference>
<keyword evidence="2" id="KW-1185">Reference proteome</keyword>